<proteinExistence type="predicted"/>
<dbReference type="Gene3D" id="1.25.40.70">
    <property type="entry name" value="Phosphatidylinositol 3-kinase, accessory domain (PIK)"/>
    <property type="match status" value="1"/>
</dbReference>
<dbReference type="AlphaFoldDB" id="A0A412WMZ7"/>
<dbReference type="InterPro" id="IPR042236">
    <property type="entry name" value="PI3K_accessory_sf"/>
</dbReference>
<accession>A0A412WMZ7</accession>
<name>A0A412WMZ7_9BACT</name>
<protein>
    <recommendedName>
        <fullName evidence="3">DUF2019 domain-containing protein</fullName>
    </recommendedName>
</protein>
<dbReference type="RefSeq" id="WP_118261728.1">
    <property type="nucleotide sequence ID" value="NZ_JAQDDB010000047.1"/>
</dbReference>
<dbReference type="EMBL" id="QRZA01000085">
    <property type="protein sequence ID" value="RGV28540.1"/>
    <property type="molecule type" value="Genomic_DNA"/>
</dbReference>
<evidence type="ECO:0000313" key="2">
    <source>
        <dbReference type="Proteomes" id="UP000283589"/>
    </source>
</evidence>
<gene>
    <name evidence="1" type="ORF">DWW18_21405</name>
</gene>
<organism evidence="1 2">
    <name type="scientific">Butyricimonas virosa</name>
    <dbReference type="NCBI Taxonomy" id="544645"/>
    <lineage>
        <taxon>Bacteria</taxon>
        <taxon>Pseudomonadati</taxon>
        <taxon>Bacteroidota</taxon>
        <taxon>Bacteroidia</taxon>
        <taxon>Bacteroidales</taxon>
        <taxon>Odoribacteraceae</taxon>
        <taxon>Butyricimonas</taxon>
    </lineage>
</organism>
<evidence type="ECO:0008006" key="3">
    <source>
        <dbReference type="Google" id="ProtNLM"/>
    </source>
</evidence>
<evidence type="ECO:0000313" key="1">
    <source>
        <dbReference type="EMBL" id="RGV28540.1"/>
    </source>
</evidence>
<dbReference type="Proteomes" id="UP000283589">
    <property type="component" value="Unassembled WGS sequence"/>
</dbReference>
<comment type="caution">
    <text evidence="1">The sequence shown here is derived from an EMBL/GenBank/DDBJ whole genome shotgun (WGS) entry which is preliminary data.</text>
</comment>
<reference evidence="1 2" key="1">
    <citation type="submission" date="2018-08" db="EMBL/GenBank/DDBJ databases">
        <title>A genome reference for cultivated species of the human gut microbiota.</title>
        <authorList>
            <person name="Zou Y."/>
            <person name="Xue W."/>
            <person name="Luo G."/>
        </authorList>
    </citation>
    <scope>NUCLEOTIDE SEQUENCE [LARGE SCALE GENOMIC DNA]</scope>
    <source>
        <strain evidence="1 2">AF14-49</strain>
    </source>
</reference>
<sequence>MRKIKNVEDALILFETHVNTIHECSKSGNYRKSNRAYSHVETIVKYLLENHVLESLKTFYESNNLFLRLYAATYLAPVDSETCYKIIKEIMDKDEGWASFEAEYTLKDWSKLSNPKVYDRILAK</sequence>
<dbReference type="SUPFAM" id="SSF48371">
    <property type="entry name" value="ARM repeat"/>
    <property type="match status" value="1"/>
</dbReference>
<dbReference type="InterPro" id="IPR016024">
    <property type="entry name" value="ARM-type_fold"/>
</dbReference>